<protein>
    <submittedName>
        <fullName evidence="1">Uncharacterized protein</fullName>
    </submittedName>
</protein>
<proteinExistence type="predicted"/>
<evidence type="ECO:0000313" key="2">
    <source>
        <dbReference type="Proteomes" id="UP000001299"/>
    </source>
</evidence>
<keyword evidence="2" id="KW-1185">Reference proteome</keyword>
<name>E0S3R3_BUTPB</name>
<sequence>MTEYVSLEKGEELLVRALNLANKLGHEVWIKNYDAGFEREEGEPDYCGFEFDEIIVEDSIEPDAMPEYAGDGCNDVIIEIKDGAEQTEICVWYQDDQEDRIYTDEIRDYLLKYDPENNTN</sequence>
<keyword evidence="1" id="KW-0614">Plasmid</keyword>
<organism evidence="1 2">
    <name type="scientific">Butyrivibrio proteoclasticus (strain ATCC 51982 / DSM 14932 / B316)</name>
    <name type="common">Clostridium proteoclasticum</name>
    <dbReference type="NCBI Taxonomy" id="515622"/>
    <lineage>
        <taxon>Bacteria</taxon>
        <taxon>Bacillati</taxon>
        <taxon>Bacillota</taxon>
        <taxon>Clostridia</taxon>
        <taxon>Lachnospirales</taxon>
        <taxon>Lachnospiraceae</taxon>
        <taxon>Butyrivibrio</taxon>
    </lineage>
</organism>
<reference evidence="1 2" key="1">
    <citation type="journal article" date="2010" name="PLoS ONE">
        <title>The glycobiome of the rumen bacterium Butyrivibrio proteoclasticus B316(T) highlights adaptation to a polysaccharide-rich environment.</title>
        <authorList>
            <person name="Kelly W.J."/>
            <person name="Leahy S.C."/>
            <person name="Altermann E."/>
            <person name="Yeoman C.J."/>
            <person name="Dunne J.C."/>
            <person name="Kong Z."/>
            <person name="Pacheco D.M."/>
            <person name="Li D."/>
            <person name="Noel S.J."/>
            <person name="Moon C.D."/>
            <person name="Cookson A.L."/>
            <person name="Attwood G.T."/>
        </authorList>
    </citation>
    <scope>NUCLEOTIDE SEQUENCE [LARGE SCALE GENOMIC DNA]</scope>
    <source>
        <strain evidence="2">ATCC 51982 / DSM 14932 / B316</strain>
        <plasmid evidence="2">Plasmid pCY360</plasmid>
    </source>
</reference>
<dbReference type="KEGG" id="bpb:bpr_II106"/>
<dbReference type="HOGENOM" id="CLU_2045346_0_0_9"/>
<dbReference type="AlphaFoldDB" id="E0S3R3"/>
<dbReference type="EMBL" id="CP001812">
    <property type="protein sequence ID" value="ADL36045.1"/>
    <property type="molecule type" value="Genomic_DNA"/>
</dbReference>
<accession>E0S3R3</accession>
<dbReference type="Proteomes" id="UP000001299">
    <property type="component" value="Plasmid pCY360"/>
</dbReference>
<evidence type="ECO:0000313" key="1">
    <source>
        <dbReference type="EMBL" id="ADL36045.1"/>
    </source>
</evidence>
<dbReference type="RefSeq" id="WP_013282694.1">
    <property type="nucleotide sequence ID" value="NC_014389.1"/>
</dbReference>
<geneLocation type="plasmid" evidence="1 2">
    <name>pCY360</name>
</geneLocation>
<gene>
    <name evidence="1" type="ordered locus">bpr_II106</name>
</gene>